<evidence type="ECO:0000313" key="5">
    <source>
        <dbReference type="Proteomes" id="UP001597295"/>
    </source>
</evidence>
<dbReference type="Proteomes" id="UP001597295">
    <property type="component" value="Unassembled WGS sequence"/>
</dbReference>
<dbReference type="PANTHER" id="PTHR35936:SF19">
    <property type="entry name" value="AMINO-ACID-BINDING PROTEIN YXEM-RELATED"/>
    <property type="match status" value="1"/>
</dbReference>
<organism evidence="4 5">
    <name type="scientific">Lacibacterium aquatile</name>
    <dbReference type="NCBI Taxonomy" id="1168082"/>
    <lineage>
        <taxon>Bacteria</taxon>
        <taxon>Pseudomonadati</taxon>
        <taxon>Pseudomonadota</taxon>
        <taxon>Alphaproteobacteria</taxon>
        <taxon>Rhodospirillales</taxon>
        <taxon>Rhodospirillaceae</taxon>
    </lineage>
</organism>
<gene>
    <name evidence="4" type="ORF">ACFSM5_15305</name>
</gene>
<reference evidence="5" key="1">
    <citation type="journal article" date="2019" name="Int. J. Syst. Evol. Microbiol.">
        <title>The Global Catalogue of Microorganisms (GCM) 10K type strain sequencing project: providing services to taxonomists for standard genome sequencing and annotation.</title>
        <authorList>
            <consortium name="The Broad Institute Genomics Platform"/>
            <consortium name="The Broad Institute Genome Sequencing Center for Infectious Disease"/>
            <person name="Wu L."/>
            <person name="Ma J."/>
        </authorList>
    </citation>
    <scope>NUCLEOTIDE SEQUENCE [LARGE SCALE GENOMIC DNA]</scope>
    <source>
        <strain evidence="5">CGMCC 1.19062</strain>
    </source>
</reference>
<keyword evidence="1 2" id="KW-0732">Signal</keyword>
<dbReference type="Pfam" id="PF00497">
    <property type="entry name" value="SBP_bac_3"/>
    <property type="match status" value="1"/>
</dbReference>
<feature type="domain" description="Solute-binding protein family 3/N-terminal" evidence="3">
    <location>
        <begin position="29"/>
        <end position="253"/>
    </location>
</feature>
<evidence type="ECO:0000256" key="2">
    <source>
        <dbReference type="SAM" id="SignalP"/>
    </source>
</evidence>
<dbReference type="InterPro" id="IPR001638">
    <property type="entry name" value="Solute-binding_3/MltF_N"/>
</dbReference>
<evidence type="ECO:0000313" key="4">
    <source>
        <dbReference type="EMBL" id="MFD2264269.1"/>
    </source>
</evidence>
<proteinExistence type="predicted"/>
<dbReference type="SUPFAM" id="SSF53850">
    <property type="entry name" value="Periplasmic binding protein-like II"/>
    <property type="match status" value="1"/>
</dbReference>
<comment type="caution">
    <text evidence="4">The sequence shown here is derived from an EMBL/GenBank/DDBJ whole genome shotgun (WGS) entry which is preliminary data.</text>
</comment>
<evidence type="ECO:0000259" key="3">
    <source>
        <dbReference type="SMART" id="SM00062"/>
    </source>
</evidence>
<feature type="chain" id="PRO_5045379774" evidence="2">
    <location>
        <begin position="22"/>
        <end position="253"/>
    </location>
</feature>
<dbReference type="PANTHER" id="PTHR35936">
    <property type="entry name" value="MEMBRANE-BOUND LYTIC MUREIN TRANSGLYCOSYLASE F"/>
    <property type="match status" value="1"/>
</dbReference>
<feature type="signal peptide" evidence="2">
    <location>
        <begin position="1"/>
        <end position="21"/>
    </location>
</feature>
<dbReference type="SMART" id="SM00062">
    <property type="entry name" value="PBPb"/>
    <property type="match status" value="1"/>
</dbReference>
<keyword evidence="5" id="KW-1185">Reference proteome</keyword>
<name>A0ABW5DWU4_9PROT</name>
<evidence type="ECO:0000256" key="1">
    <source>
        <dbReference type="ARBA" id="ARBA00022729"/>
    </source>
</evidence>
<dbReference type="EMBL" id="JBHUIP010000013">
    <property type="protein sequence ID" value="MFD2264269.1"/>
    <property type="molecule type" value="Genomic_DNA"/>
</dbReference>
<sequence length="253" mass="27209">MRLCRGLVILALVFIGGPAKSQALSSDASLPVLAIVSGYPPYTDSTLPDGGLLAKVVKAALRAVDVKVQIVEMPGNRALYELGHGEINAAFPLARTDERERRFRFSDPLGALTMGAFVPSQAHGGWSGITAMNGKTACIPVGWPIPRVLVGAVEAGRVKRLEPNDLEACVRMLAAGRTDIVVNDPSVIWHIARTLKVERRIALAQDELMVSGHYLLVRRGDPKGEALLEAVNRGLTSIRLSGEYDMILKALGR</sequence>
<dbReference type="RefSeq" id="WP_379877340.1">
    <property type="nucleotide sequence ID" value="NZ_JBHUIP010000013.1"/>
</dbReference>
<dbReference type="Gene3D" id="3.40.190.10">
    <property type="entry name" value="Periplasmic binding protein-like II"/>
    <property type="match status" value="2"/>
</dbReference>
<protein>
    <submittedName>
        <fullName evidence="4">Substrate-binding periplasmic protein</fullName>
    </submittedName>
</protein>
<accession>A0ABW5DWU4</accession>